<keyword evidence="2" id="KW-0732">Signal</keyword>
<feature type="compositionally biased region" description="Basic and acidic residues" evidence="1">
    <location>
        <begin position="21"/>
        <end position="31"/>
    </location>
</feature>
<sequence>MKLVLAIIFVLCIVGIDAKPKRDRNGRARNEEGEDTGNDDSRKPPNHKGYKSKYPFPLFKSCLDFNVEYASRRKELKRNKEIWVGKCKTGEETEQEMCKSQGISSIRCSLANGPSEECIKEINDFLNGISCDEADGGETEETEQEMCKSQGISFIRCSLFIGPSEECIEEINNFLNGISCDEVGGDNGGNGTAALGVHIDFEEDYEEENIKFVEETE</sequence>
<evidence type="ECO:0000256" key="1">
    <source>
        <dbReference type="SAM" id="MobiDB-lite"/>
    </source>
</evidence>
<evidence type="ECO:0000256" key="2">
    <source>
        <dbReference type="SAM" id="SignalP"/>
    </source>
</evidence>
<gene>
    <name evidence="3" type="ORF">LARSCL_LOCUS17584</name>
</gene>
<protein>
    <submittedName>
        <fullName evidence="3">Uncharacterized protein</fullName>
    </submittedName>
</protein>
<dbReference type="Proteomes" id="UP001497382">
    <property type="component" value="Unassembled WGS sequence"/>
</dbReference>
<proteinExistence type="predicted"/>
<feature type="signal peptide" evidence="2">
    <location>
        <begin position="1"/>
        <end position="18"/>
    </location>
</feature>
<keyword evidence="4" id="KW-1185">Reference proteome</keyword>
<feature type="region of interest" description="Disordered" evidence="1">
    <location>
        <begin position="21"/>
        <end position="52"/>
    </location>
</feature>
<evidence type="ECO:0000313" key="3">
    <source>
        <dbReference type="EMBL" id="CAL1292304.1"/>
    </source>
</evidence>
<comment type="caution">
    <text evidence="3">The sequence shown here is derived from an EMBL/GenBank/DDBJ whole genome shotgun (WGS) entry which is preliminary data.</text>
</comment>
<reference evidence="3 4" key="1">
    <citation type="submission" date="2024-04" db="EMBL/GenBank/DDBJ databases">
        <authorList>
            <person name="Rising A."/>
            <person name="Reimegard J."/>
            <person name="Sonavane S."/>
            <person name="Akerstrom W."/>
            <person name="Nylinder S."/>
            <person name="Hedman E."/>
            <person name="Kallberg Y."/>
        </authorList>
    </citation>
    <scope>NUCLEOTIDE SEQUENCE [LARGE SCALE GENOMIC DNA]</scope>
</reference>
<organism evidence="3 4">
    <name type="scientific">Larinioides sclopetarius</name>
    <dbReference type="NCBI Taxonomy" id="280406"/>
    <lineage>
        <taxon>Eukaryota</taxon>
        <taxon>Metazoa</taxon>
        <taxon>Ecdysozoa</taxon>
        <taxon>Arthropoda</taxon>
        <taxon>Chelicerata</taxon>
        <taxon>Arachnida</taxon>
        <taxon>Araneae</taxon>
        <taxon>Araneomorphae</taxon>
        <taxon>Entelegynae</taxon>
        <taxon>Araneoidea</taxon>
        <taxon>Araneidae</taxon>
        <taxon>Larinioides</taxon>
    </lineage>
</organism>
<dbReference type="AlphaFoldDB" id="A0AAV2B9L0"/>
<accession>A0AAV2B9L0</accession>
<dbReference type="EMBL" id="CAXIEN010000303">
    <property type="protein sequence ID" value="CAL1292304.1"/>
    <property type="molecule type" value="Genomic_DNA"/>
</dbReference>
<feature type="chain" id="PRO_5043371001" evidence="2">
    <location>
        <begin position="19"/>
        <end position="217"/>
    </location>
</feature>
<name>A0AAV2B9L0_9ARAC</name>
<evidence type="ECO:0000313" key="4">
    <source>
        <dbReference type="Proteomes" id="UP001497382"/>
    </source>
</evidence>